<name>A0A4U9V0Z4_SERFO</name>
<accession>A0A4U9V0Z4</accession>
<organism evidence="1">
    <name type="scientific">Serratia fonticola</name>
    <dbReference type="NCBI Taxonomy" id="47917"/>
    <lineage>
        <taxon>Bacteria</taxon>
        <taxon>Pseudomonadati</taxon>
        <taxon>Pseudomonadota</taxon>
        <taxon>Gammaproteobacteria</taxon>
        <taxon>Enterobacterales</taxon>
        <taxon>Yersiniaceae</taxon>
        <taxon>Serratia</taxon>
    </lineage>
</organism>
<proteinExistence type="predicted"/>
<reference evidence="1" key="1">
    <citation type="submission" date="2019-05" db="EMBL/GenBank/DDBJ databases">
        <authorList>
            <consortium name="Pathogen Informatics"/>
        </authorList>
    </citation>
    <scope>NUCLEOTIDE SEQUENCE [LARGE SCALE GENOMIC DNA]</scope>
    <source>
        <strain evidence="1">NCTC12965</strain>
    </source>
</reference>
<sequence>MGFPHRGLLRKLRQPVRHRGHAPLTFATDLPRFTCLDSDMLRRLPVALFILACRKLAGSSSSDCEKKKLLTRYSAYMSDYLRPVTAIYRCRFPLHDLSDHVGHGDFFNPQRRINGFMFFNLSVLNLEDHLSLVISPQSPLSAGYITLQACRRSLPLRFSTVTPGGIVGLLVMSYRFNIPDRLVVHLSILARPELRAHYR</sequence>
<dbReference type="AlphaFoldDB" id="A0A4U9V0Z4"/>
<gene>
    <name evidence="1" type="ORF">NCTC12965_04356</name>
</gene>
<protein>
    <submittedName>
        <fullName evidence="1">Uncharacterized protein</fullName>
    </submittedName>
</protein>
<dbReference type="EMBL" id="CABEEZ010000096">
    <property type="protein sequence ID" value="VTR39313.1"/>
    <property type="molecule type" value="Genomic_DNA"/>
</dbReference>
<evidence type="ECO:0000313" key="1">
    <source>
        <dbReference type="EMBL" id="VTR39313.1"/>
    </source>
</evidence>